<dbReference type="InterPro" id="IPR011711">
    <property type="entry name" value="GntR_C"/>
</dbReference>
<reference evidence="6" key="1">
    <citation type="submission" date="2022-06" db="EMBL/GenBank/DDBJ databases">
        <title>A novel DMS-producing enzyme.</title>
        <authorList>
            <person name="Zhang Y."/>
        </authorList>
    </citation>
    <scope>NUCLEOTIDE SEQUENCE</scope>
    <source>
        <strain evidence="6">RT37</strain>
    </source>
</reference>
<dbReference type="RefSeq" id="WP_045992401.1">
    <property type="nucleotide sequence ID" value="NZ_CP098827.1"/>
</dbReference>
<evidence type="ECO:0000256" key="3">
    <source>
        <dbReference type="ARBA" id="ARBA00023163"/>
    </source>
</evidence>
<dbReference type="Pfam" id="PF07729">
    <property type="entry name" value="FCD"/>
    <property type="match status" value="1"/>
</dbReference>
<protein>
    <submittedName>
        <fullName evidence="6">GntR family transcriptional regulator</fullName>
    </submittedName>
</protein>
<dbReference type="SMART" id="SM00895">
    <property type="entry name" value="FCD"/>
    <property type="match status" value="1"/>
</dbReference>
<dbReference type="SUPFAM" id="SSF46785">
    <property type="entry name" value="Winged helix' DNA-binding domain"/>
    <property type="match status" value="1"/>
</dbReference>
<accession>A0AAU7KGH4</accession>
<proteinExistence type="predicted"/>
<dbReference type="PROSITE" id="PS50949">
    <property type="entry name" value="HTH_GNTR"/>
    <property type="match status" value="1"/>
</dbReference>
<dbReference type="PANTHER" id="PTHR43537">
    <property type="entry name" value="TRANSCRIPTIONAL REGULATOR, GNTR FAMILY"/>
    <property type="match status" value="1"/>
</dbReference>
<dbReference type="Pfam" id="PF00392">
    <property type="entry name" value="GntR"/>
    <property type="match status" value="1"/>
</dbReference>
<dbReference type="SUPFAM" id="SSF48008">
    <property type="entry name" value="GntR ligand-binding domain-like"/>
    <property type="match status" value="1"/>
</dbReference>
<dbReference type="InterPro" id="IPR000524">
    <property type="entry name" value="Tscrpt_reg_HTH_GntR"/>
</dbReference>
<evidence type="ECO:0000256" key="1">
    <source>
        <dbReference type="ARBA" id="ARBA00023015"/>
    </source>
</evidence>
<name>A0AAU7KGH4_9GAMM</name>
<feature type="domain" description="HTH gntR-type" evidence="5">
    <location>
        <begin position="31"/>
        <end position="98"/>
    </location>
</feature>
<keyword evidence="1" id="KW-0805">Transcription regulation</keyword>
<dbReference type="InterPro" id="IPR036388">
    <property type="entry name" value="WH-like_DNA-bd_sf"/>
</dbReference>
<dbReference type="SMART" id="SM00345">
    <property type="entry name" value="HTH_GNTR"/>
    <property type="match status" value="1"/>
</dbReference>
<organism evidence="6">
    <name type="scientific">Halomonas sp. RT37</name>
    <dbReference type="NCBI Taxonomy" id="2950872"/>
    <lineage>
        <taxon>Bacteria</taxon>
        <taxon>Pseudomonadati</taxon>
        <taxon>Pseudomonadota</taxon>
        <taxon>Gammaproteobacteria</taxon>
        <taxon>Oceanospirillales</taxon>
        <taxon>Halomonadaceae</taxon>
        <taxon>Halomonas</taxon>
    </lineage>
</organism>
<evidence type="ECO:0000313" key="6">
    <source>
        <dbReference type="EMBL" id="XBO70790.1"/>
    </source>
</evidence>
<dbReference type="GO" id="GO:0003700">
    <property type="term" value="F:DNA-binding transcription factor activity"/>
    <property type="evidence" value="ECO:0007669"/>
    <property type="project" value="InterPro"/>
</dbReference>
<feature type="region of interest" description="Disordered" evidence="4">
    <location>
        <begin position="1"/>
        <end position="27"/>
    </location>
</feature>
<evidence type="ECO:0000256" key="4">
    <source>
        <dbReference type="SAM" id="MobiDB-lite"/>
    </source>
</evidence>
<sequence length="240" mass="26863">MTSTTDDATVASPSDRGTRQRAPHRRRIQAPSLADEAYDLLKGLIVHGELAPGERLLEPALCRRLGISRTPLRDALNQLAGEGLVTLRRNRNALVTLLDGDELRHLFEVEAGLEAMAVELAAGRMTETELKRLASLQTRLEKQHAKGDRDGYFATNTRIHALLVEAARNPVLVETHQRLLGRLERARYLALNRLGRWQESTDEHRAILDALIARDADLARRHMHEHVMHTGVAISALLTR</sequence>
<gene>
    <name evidence="6" type="ORF">NFG58_19660</name>
</gene>
<keyword evidence="3" id="KW-0804">Transcription</keyword>
<dbReference type="GO" id="GO:0003677">
    <property type="term" value="F:DNA binding"/>
    <property type="evidence" value="ECO:0007669"/>
    <property type="project" value="UniProtKB-KW"/>
</dbReference>
<dbReference type="InterPro" id="IPR036390">
    <property type="entry name" value="WH_DNA-bd_sf"/>
</dbReference>
<dbReference type="AlphaFoldDB" id="A0AAU7KGH4"/>
<dbReference type="Gene3D" id="1.10.10.10">
    <property type="entry name" value="Winged helix-like DNA-binding domain superfamily/Winged helix DNA-binding domain"/>
    <property type="match status" value="1"/>
</dbReference>
<keyword evidence="2" id="KW-0238">DNA-binding</keyword>
<dbReference type="CDD" id="cd07377">
    <property type="entry name" value="WHTH_GntR"/>
    <property type="match status" value="1"/>
</dbReference>
<dbReference type="Gene3D" id="1.20.120.530">
    <property type="entry name" value="GntR ligand-binding domain-like"/>
    <property type="match status" value="1"/>
</dbReference>
<evidence type="ECO:0000259" key="5">
    <source>
        <dbReference type="PROSITE" id="PS50949"/>
    </source>
</evidence>
<dbReference type="PANTHER" id="PTHR43537:SF50">
    <property type="entry name" value="TRANSCRIPTIONAL REGULATORY PROTEIN"/>
    <property type="match status" value="1"/>
</dbReference>
<dbReference type="EMBL" id="CP098827">
    <property type="protein sequence ID" value="XBO70790.1"/>
    <property type="molecule type" value="Genomic_DNA"/>
</dbReference>
<dbReference type="InterPro" id="IPR008920">
    <property type="entry name" value="TF_FadR/GntR_C"/>
</dbReference>
<evidence type="ECO:0000256" key="2">
    <source>
        <dbReference type="ARBA" id="ARBA00023125"/>
    </source>
</evidence>